<dbReference type="GO" id="GO:0008901">
    <property type="term" value="F:ferredoxin hydrogenase activity"/>
    <property type="evidence" value="ECO:0007669"/>
    <property type="project" value="InterPro"/>
</dbReference>
<dbReference type="GO" id="GO:0051536">
    <property type="term" value="F:iron-sulfur cluster binding"/>
    <property type="evidence" value="ECO:0007669"/>
    <property type="project" value="UniProtKB-KW"/>
</dbReference>
<dbReference type="PROSITE" id="PS51379">
    <property type="entry name" value="4FE4S_FER_2"/>
    <property type="match status" value="2"/>
</dbReference>
<dbReference type="Gene3D" id="3.30.70.20">
    <property type="match status" value="1"/>
</dbReference>
<feature type="domain" description="4Fe-4S ferredoxin-type" evidence="6">
    <location>
        <begin position="73"/>
        <end position="101"/>
    </location>
</feature>
<dbReference type="SUPFAM" id="SSF54862">
    <property type="entry name" value="4Fe-4S ferredoxins"/>
    <property type="match status" value="1"/>
</dbReference>
<gene>
    <name evidence="7" type="ORF">GXY80_07610</name>
</gene>
<dbReference type="Pfam" id="PF02256">
    <property type="entry name" value="Fe_hyd_SSU"/>
    <property type="match status" value="1"/>
</dbReference>
<dbReference type="PANTHER" id="PTHR11615">
    <property type="entry name" value="NITRATE, FORMATE, IRON DEHYDROGENASE"/>
    <property type="match status" value="1"/>
</dbReference>
<dbReference type="NCBIfam" id="TIGR01409">
    <property type="entry name" value="TAT_signal_seq"/>
    <property type="match status" value="1"/>
</dbReference>
<dbReference type="Pfam" id="PF02906">
    <property type="entry name" value="Fe_hyd_lg_C"/>
    <property type="match status" value="1"/>
</dbReference>
<keyword evidence="3" id="KW-0479">Metal-binding</keyword>
<dbReference type="InterPro" id="IPR017900">
    <property type="entry name" value="4Fe4S_Fe_S_CS"/>
</dbReference>
<evidence type="ECO:0000256" key="4">
    <source>
        <dbReference type="ARBA" id="ARBA00023004"/>
    </source>
</evidence>
<comment type="subcellular location">
    <subcellularLocation>
        <location evidence="1">Cell envelope</location>
    </subcellularLocation>
</comment>
<dbReference type="InterPro" id="IPR009016">
    <property type="entry name" value="Fe_hydrogenase"/>
</dbReference>
<dbReference type="InterPro" id="IPR006311">
    <property type="entry name" value="TAT_signal"/>
</dbReference>
<evidence type="ECO:0000256" key="3">
    <source>
        <dbReference type="ARBA" id="ARBA00022723"/>
    </source>
</evidence>
<dbReference type="GO" id="GO:0005506">
    <property type="term" value="F:iron ion binding"/>
    <property type="evidence" value="ECO:0007669"/>
    <property type="project" value="InterPro"/>
</dbReference>
<keyword evidence="4" id="KW-0408">Iron</keyword>
<comment type="caution">
    <text evidence="7">The sequence shown here is derived from an EMBL/GenBank/DDBJ whole genome shotgun (WGS) entry which is preliminary data.</text>
</comment>
<dbReference type="PROSITE" id="PS51257">
    <property type="entry name" value="PROKAR_LIPOPROTEIN"/>
    <property type="match status" value="1"/>
</dbReference>
<dbReference type="EMBL" id="JAAYEE010000126">
    <property type="protein sequence ID" value="NLW35332.1"/>
    <property type="molecule type" value="Genomic_DNA"/>
</dbReference>
<dbReference type="GO" id="GO:0030313">
    <property type="term" value="C:cell envelope"/>
    <property type="evidence" value="ECO:0007669"/>
    <property type="project" value="UniProtKB-SubCell"/>
</dbReference>
<dbReference type="InterPro" id="IPR050340">
    <property type="entry name" value="Cytosolic_Fe-S_CAF"/>
</dbReference>
<dbReference type="InterPro" id="IPR017896">
    <property type="entry name" value="4Fe4S_Fe-S-bd"/>
</dbReference>
<dbReference type="Gene3D" id="3.40.950.10">
    <property type="entry name" value="Fe-only Hydrogenase (Larger Subunit), Chain L, domain 3"/>
    <property type="match status" value="1"/>
</dbReference>
<protein>
    <submittedName>
        <fullName evidence="7">Twin-arginine translocation signal domain-containing protein</fullName>
    </submittedName>
</protein>
<evidence type="ECO:0000256" key="5">
    <source>
        <dbReference type="ARBA" id="ARBA00023014"/>
    </source>
</evidence>
<dbReference type="Gene3D" id="4.10.260.20">
    <property type="entry name" value="Iron hydrogenase, small subunit"/>
    <property type="match status" value="1"/>
</dbReference>
<keyword evidence="5" id="KW-0411">Iron-sulfur</keyword>
<dbReference type="InterPro" id="IPR013352">
    <property type="entry name" value="Fe_hydrogenase_subset"/>
</dbReference>
<dbReference type="SUPFAM" id="SSF53920">
    <property type="entry name" value="Fe-only hydrogenase"/>
    <property type="match status" value="1"/>
</dbReference>
<dbReference type="InterPro" id="IPR036991">
    <property type="entry name" value="Fe_hydrogenase_ssu_sf"/>
</dbReference>
<dbReference type="Gene3D" id="3.40.50.1780">
    <property type="match status" value="1"/>
</dbReference>
<accession>A0A971M4Q5</accession>
<evidence type="ECO:0000256" key="1">
    <source>
        <dbReference type="ARBA" id="ARBA00004196"/>
    </source>
</evidence>
<sequence length="536" mass="58197">MEKSNGKTGVVSRRTFLKGVTGAGLTGAAAALTGCKSTGKPAGGTGWTPQQYNVPENWPVQVRGRVPIDPENPSIVRDDKKCILCGQCIEACSKVQSVQGYYELPIKDDITCVNCGQCTLWCPTAAISERDDVDRVIAALNDKNLHVVVQTAPATRVAVGEEFGLPPGSIIEGKMVAALKKMGFDGVFDTNFTADLTIMEEGTELVARVKNALSGGHGRGEEGHHAPTALPQFTSCSPGWVKFCEYFYPDLLEHMSTCKSPQQMLGALAKTYYAKKKGIDPAKMVSVSIMPCTAKKFEAARPEMNSAGVKNGNPKMMDVDYALTTRELARMIKLFRIDFTALKDRQYDNIMGEGTGAAVIFGNTGGVMEAAIRSGYFLLTGQNPPELLYNLEPVRGLQGVKKAALNVPGVGELRVAIAHGLGNARVLLDQLREDKKNHREPRFHFIEFMSCPGGCIGGGGQPRTALPPSNAVRQARLDSLYAMDAKMYKKRLSHENKEVQQIYAEFLGKPNSKLAHELLHTTYTDRGSHLTAKKKA</sequence>
<reference evidence="7" key="1">
    <citation type="journal article" date="2020" name="Biotechnol. Biofuels">
        <title>New insights from the biogas microbiome by comprehensive genome-resolved metagenomics of nearly 1600 species originating from multiple anaerobic digesters.</title>
        <authorList>
            <person name="Campanaro S."/>
            <person name="Treu L."/>
            <person name="Rodriguez-R L.M."/>
            <person name="Kovalovszki A."/>
            <person name="Ziels R.M."/>
            <person name="Maus I."/>
            <person name="Zhu X."/>
            <person name="Kougias P.G."/>
            <person name="Basile A."/>
            <person name="Luo G."/>
            <person name="Schluter A."/>
            <person name="Konstantinidis K.T."/>
            <person name="Angelidaki I."/>
        </authorList>
    </citation>
    <scope>NUCLEOTIDE SEQUENCE</scope>
    <source>
        <strain evidence="7">AS06rmzACSIP_7</strain>
    </source>
</reference>
<dbReference type="AlphaFoldDB" id="A0A971M4Q5"/>
<dbReference type="PROSITE" id="PS00198">
    <property type="entry name" value="4FE4S_FER_1"/>
    <property type="match status" value="1"/>
</dbReference>
<dbReference type="SMART" id="SM00902">
    <property type="entry name" value="Fe_hyd_SSU"/>
    <property type="match status" value="1"/>
</dbReference>
<evidence type="ECO:0000256" key="2">
    <source>
        <dbReference type="ARBA" id="ARBA00011771"/>
    </source>
</evidence>
<dbReference type="InterPro" id="IPR003149">
    <property type="entry name" value="Fe_hydrogenase_ssu"/>
</dbReference>
<dbReference type="PROSITE" id="PS51318">
    <property type="entry name" value="TAT"/>
    <property type="match status" value="1"/>
</dbReference>
<evidence type="ECO:0000259" key="6">
    <source>
        <dbReference type="PROSITE" id="PS51379"/>
    </source>
</evidence>
<organism evidence="7 8">
    <name type="scientific">Syntrophorhabdus aromaticivorans</name>
    <dbReference type="NCBI Taxonomy" id="328301"/>
    <lineage>
        <taxon>Bacteria</taxon>
        <taxon>Pseudomonadati</taxon>
        <taxon>Thermodesulfobacteriota</taxon>
        <taxon>Syntrophorhabdia</taxon>
        <taxon>Syntrophorhabdales</taxon>
        <taxon>Syntrophorhabdaceae</taxon>
        <taxon>Syntrophorhabdus</taxon>
    </lineage>
</organism>
<name>A0A971M4Q5_9BACT</name>
<evidence type="ECO:0000313" key="7">
    <source>
        <dbReference type="EMBL" id="NLW35332.1"/>
    </source>
</evidence>
<evidence type="ECO:0000313" key="8">
    <source>
        <dbReference type="Proteomes" id="UP000777265"/>
    </source>
</evidence>
<feature type="domain" description="4Fe-4S ferredoxin-type" evidence="6">
    <location>
        <begin position="102"/>
        <end position="132"/>
    </location>
</feature>
<dbReference type="Proteomes" id="UP000777265">
    <property type="component" value="Unassembled WGS sequence"/>
</dbReference>
<reference evidence="7" key="2">
    <citation type="submission" date="2020-01" db="EMBL/GenBank/DDBJ databases">
        <authorList>
            <person name="Campanaro S."/>
        </authorList>
    </citation>
    <scope>NUCLEOTIDE SEQUENCE</scope>
    <source>
        <strain evidence="7">AS06rmzACSIP_7</strain>
    </source>
</reference>
<comment type="subunit">
    <text evidence="2">Heterodimer of a large and a small subunit.</text>
</comment>
<dbReference type="InterPro" id="IPR019546">
    <property type="entry name" value="TAT_signal_bac_arc"/>
</dbReference>
<proteinExistence type="predicted"/>
<dbReference type="NCBIfam" id="TIGR02512">
    <property type="entry name" value="FeFe_hydrog_A"/>
    <property type="match status" value="1"/>
</dbReference>
<dbReference type="InterPro" id="IPR004108">
    <property type="entry name" value="Fe_hydrogenase_lsu_C"/>
</dbReference>